<dbReference type="AlphaFoldDB" id="A9BYE3"/>
<dbReference type="Proteomes" id="UP000000784">
    <property type="component" value="Chromosome"/>
</dbReference>
<proteinExistence type="predicted"/>
<evidence type="ECO:0008006" key="3">
    <source>
        <dbReference type="Google" id="ProtNLM"/>
    </source>
</evidence>
<sequence>MTQLSVSQQITAALGPIVAGRCYQRTFLQSGGKLPEWPAVRFVFVSASMAETICGDGGDDAADYRVQIDLANSRKAGEVKFQELRAQILAAMSALGPTFSWAGQSDTYDAETDTNRAQLDFMVYQSN</sequence>
<keyword evidence="2" id="KW-1185">Reference proteome</keyword>
<dbReference type="KEGG" id="dac:Daci_1639"/>
<dbReference type="STRING" id="398578.Daci_1639"/>
<dbReference type="EMBL" id="CP000884">
    <property type="protein sequence ID" value="ABX34282.1"/>
    <property type="molecule type" value="Genomic_DNA"/>
</dbReference>
<name>A9BYE3_DELAS</name>
<dbReference type="GeneID" id="24115052"/>
<dbReference type="HOGENOM" id="CLU_1966947_0_0_4"/>
<dbReference type="Pfam" id="PF11367">
    <property type="entry name" value="Tail_completion_gp17"/>
    <property type="match status" value="1"/>
</dbReference>
<dbReference type="InterPro" id="IPR021508">
    <property type="entry name" value="Gp17-like"/>
</dbReference>
<dbReference type="eggNOG" id="ENOG502ZEZQ">
    <property type="taxonomic scope" value="Bacteria"/>
</dbReference>
<evidence type="ECO:0000313" key="2">
    <source>
        <dbReference type="Proteomes" id="UP000000784"/>
    </source>
</evidence>
<organism evidence="1 2">
    <name type="scientific">Delftia acidovorans (strain DSM 14801 / SPH-1)</name>
    <dbReference type="NCBI Taxonomy" id="398578"/>
    <lineage>
        <taxon>Bacteria</taxon>
        <taxon>Pseudomonadati</taxon>
        <taxon>Pseudomonadota</taxon>
        <taxon>Betaproteobacteria</taxon>
        <taxon>Burkholderiales</taxon>
        <taxon>Comamonadaceae</taxon>
        <taxon>Delftia</taxon>
    </lineage>
</organism>
<protein>
    <recommendedName>
        <fullName evidence="3">DUF3168 domain-containing protein</fullName>
    </recommendedName>
</protein>
<dbReference type="RefSeq" id="WP_012203567.1">
    <property type="nucleotide sequence ID" value="NC_010002.1"/>
</dbReference>
<accession>A9BYE3</accession>
<reference evidence="1 2" key="1">
    <citation type="journal article" date="2004" name="Appl. Environ. Microbiol.">
        <title>Mineralization of individual congeners of linear alkylbenzenesulfonate by defined pairs of heterotrophic bacteria.</title>
        <authorList>
            <person name="Schleheck D."/>
            <person name="Knepper T.P."/>
            <person name="Fischer K."/>
            <person name="Cook A.M."/>
        </authorList>
    </citation>
    <scope>NUCLEOTIDE SEQUENCE [LARGE SCALE GENOMIC DNA]</scope>
    <source>
        <strain evidence="2">DSM 14801 / SPH-1</strain>
    </source>
</reference>
<gene>
    <name evidence="1" type="ordered locus">Daci_1639</name>
</gene>
<reference evidence="2" key="2">
    <citation type="submission" date="2007-11" db="EMBL/GenBank/DDBJ databases">
        <title>Complete sequence of Delftia acidovorans DSM 14801 / SPH-1.</title>
        <authorList>
            <person name="Copeland A."/>
            <person name="Lucas S."/>
            <person name="Lapidus A."/>
            <person name="Barry K."/>
            <person name="Glavina del Rio T."/>
            <person name="Dalin E."/>
            <person name="Tice H."/>
            <person name="Pitluck S."/>
            <person name="Lowry S."/>
            <person name="Clum A."/>
            <person name="Schmutz J."/>
            <person name="Larimer F."/>
            <person name="Land M."/>
            <person name="Hauser L."/>
            <person name="Kyrpides N."/>
            <person name="Kim E."/>
            <person name="Schleheck D."/>
            <person name="Richardson P."/>
        </authorList>
    </citation>
    <scope>NUCLEOTIDE SEQUENCE [LARGE SCALE GENOMIC DNA]</scope>
    <source>
        <strain evidence="2">DSM 14801 / SPH-1</strain>
    </source>
</reference>
<evidence type="ECO:0000313" key="1">
    <source>
        <dbReference type="EMBL" id="ABX34282.1"/>
    </source>
</evidence>